<dbReference type="InterPro" id="IPR058923">
    <property type="entry name" value="RCC1-like_dom"/>
</dbReference>
<keyword evidence="8" id="KW-0808">Transferase</keyword>
<dbReference type="InterPro" id="IPR051997">
    <property type="entry name" value="STK_NEK"/>
</dbReference>
<dbReference type="GO" id="GO:0004674">
    <property type="term" value="F:protein serine/threonine kinase activity"/>
    <property type="evidence" value="ECO:0007669"/>
    <property type="project" value="UniProtKB-KW"/>
</dbReference>
<dbReference type="AlphaFoldDB" id="A0A914WHS2"/>
<dbReference type="InterPro" id="IPR009091">
    <property type="entry name" value="RCC1/BLIP-II"/>
</dbReference>
<keyword evidence="12" id="KW-0418">Kinase</keyword>
<evidence type="ECO:0000256" key="8">
    <source>
        <dbReference type="ARBA" id="ARBA00022679"/>
    </source>
</evidence>
<evidence type="ECO:0000256" key="1">
    <source>
        <dbReference type="ARBA" id="ARBA00001946"/>
    </source>
</evidence>
<dbReference type="SMART" id="SM00220">
    <property type="entry name" value="S_TKc"/>
    <property type="match status" value="1"/>
</dbReference>
<evidence type="ECO:0000313" key="18">
    <source>
        <dbReference type="Proteomes" id="UP000887566"/>
    </source>
</evidence>
<keyword evidence="9" id="KW-0479">Metal-binding</keyword>
<comment type="subcellular location">
    <subcellularLocation>
        <location evidence="2">Cytoplasm</location>
    </subcellularLocation>
</comment>
<evidence type="ECO:0000256" key="3">
    <source>
        <dbReference type="ARBA" id="ARBA00010886"/>
    </source>
</evidence>
<evidence type="ECO:0000256" key="10">
    <source>
        <dbReference type="ARBA" id="ARBA00022737"/>
    </source>
</evidence>
<evidence type="ECO:0000313" key="19">
    <source>
        <dbReference type="WBParaSite" id="PSAMB.scaffold427size51672.g5828.t1"/>
    </source>
</evidence>
<dbReference type="Gene3D" id="1.10.510.10">
    <property type="entry name" value="Transferase(Phosphotransferase) domain 1"/>
    <property type="match status" value="1"/>
</dbReference>
<evidence type="ECO:0000256" key="7">
    <source>
        <dbReference type="ARBA" id="ARBA00022553"/>
    </source>
</evidence>
<proteinExistence type="inferred from homology"/>
<feature type="repeat" description="RCC1" evidence="15">
    <location>
        <begin position="405"/>
        <end position="456"/>
    </location>
</feature>
<evidence type="ECO:0000259" key="17">
    <source>
        <dbReference type="PROSITE" id="PS50011"/>
    </source>
</evidence>
<evidence type="ECO:0000256" key="4">
    <source>
        <dbReference type="ARBA" id="ARBA00012513"/>
    </source>
</evidence>
<dbReference type="GO" id="GO:0005737">
    <property type="term" value="C:cytoplasm"/>
    <property type="evidence" value="ECO:0007669"/>
    <property type="project" value="UniProtKB-SubCell"/>
</dbReference>
<feature type="binding site" evidence="16">
    <location>
        <position position="32"/>
    </location>
    <ligand>
        <name>ATP</name>
        <dbReference type="ChEBI" id="CHEBI:30616"/>
    </ligand>
</feature>
<evidence type="ECO:0000256" key="14">
    <source>
        <dbReference type="ARBA" id="ARBA00022842"/>
    </source>
</evidence>
<reference evidence="19" key="1">
    <citation type="submission" date="2022-11" db="UniProtKB">
        <authorList>
            <consortium name="WormBaseParasite"/>
        </authorList>
    </citation>
    <scope>IDENTIFICATION</scope>
</reference>
<evidence type="ECO:0000256" key="2">
    <source>
        <dbReference type="ARBA" id="ARBA00004496"/>
    </source>
</evidence>
<dbReference type="Gene3D" id="2.130.10.30">
    <property type="entry name" value="Regulator of chromosome condensation 1/beta-lactamase-inhibitor protein II"/>
    <property type="match status" value="2"/>
</dbReference>
<dbReference type="InterPro" id="IPR000408">
    <property type="entry name" value="Reg_chr_condens"/>
</dbReference>
<evidence type="ECO:0000256" key="11">
    <source>
        <dbReference type="ARBA" id="ARBA00022741"/>
    </source>
</evidence>
<dbReference type="FunFam" id="1.10.510.10:FF:000262">
    <property type="entry name" value="Serine/threonine-protein kinase Nek8"/>
    <property type="match status" value="1"/>
</dbReference>
<dbReference type="Gene3D" id="3.30.200.20">
    <property type="entry name" value="Phosphorylase Kinase, domain 1"/>
    <property type="match status" value="1"/>
</dbReference>
<accession>A0A914WHS2</accession>
<dbReference type="PROSITE" id="PS00108">
    <property type="entry name" value="PROTEIN_KINASE_ST"/>
    <property type="match status" value="1"/>
</dbReference>
<evidence type="ECO:0000256" key="5">
    <source>
        <dbReference type="ARBA" id="ARBA00022490"/>
    </source>
</evidence>
<dbReference type="EC" id="2.7.11.1" evidence="4"/>
<comment type="similarity">
    <text evidence="3">Belongs to the protein kinase superfamily. NEK Ser/Thr protein kinase family. NIMA subfamily.</text>
</comment>
<keyword evidence="18" id="KW-1185">Reference proteome</keyword>
<feature type="domain" description="Protein kinase" evidence="17">
    <location>
        <begin position="4"/>
        <end position="257"/>
    </location>
</feature>
<dbReference type="PROSITE" id="PS50011">
    <property type="entry name" value="PROTEIN_KINASE_DOM"/>
    <property type="match status" value="1"/>
</dbReference>
<dbReference type="GO" id="GO:0005524">
    <property type="term" value="F:ATP binding"/>
    <property type="evidence" value="ECO:0007669"/>
    <property type="project" value="UniProtKB-UniRule"/>
</dbReference>
<keyword evidence="11 16" id="KW-0547">Nucleotide-binding</keyword>
<protein>
    <recommendedName>
        <fullName evidence="4">non-specific serine/threonine protein kinase</fullName>
        <ecNumber evidence="4">2.7.11.1</ecNumber>
    </recommendedName>
</protein>
<dbReference type="SUPFAM" id="SSF50985">
    <property type="entry name" value="RCC1/BLIP-II"/>
    <property type="match status" value="1"/>
</dbReference>
<dbReference type="SUPFAM" id="SSF56112">
    <property type="entry name" value="Protein kinase-like (PK-like)"/>
    <property type="match status" value="1"/>
</dbReference>
<keyword evidence="7" id="KW-0597">Phosphoprotein</keyword>
<keyword evidence="14" id="KW-0460">Magnesium</keyword>
<dbReference type="Pfam" id="PF25390">
    <property type="entry name" value="WD40_RLD"/>
    <property type="match status" value="1"/>
</dbReference>
<dbReference type="InterPro" id="IPR017441">
    <property type="entry name" value="Protein_kinase_ATP_BS"/>
</dbReference>
<dbReference type="Pfam" id="PF00069">
    <property type="entry name" value="Pkinase"/>
    <property type="match status" value="1"/>
</dbReference>
<keyword evidence="13 16" id="KW-0067">ATP-binding</keyword>
<dbReference type="WBParaSite" id="PSAMB.scaffold427size51672.g5828.t1">
    <property type="protein sequence ID" value="PSAMB.scaffold427size51672.g5828.t1"/>
    <property type="gene ID" value="PSAMB.scaffold427size51672.g5828"/>
</dbReference>
<dbReference type="Proteomes" id="UP000887566">
    <property type="component" value="Unplaced"/>
</dbReference>
<comment type="cofactor">
    <cofactor evidence="1">
        <name>Mg(2+)</name>
        <dbReference type="ChEBI" id="CHEBI:18420"/>
    </cofactor>
</comment>
<dbReference type="PRINTS" id="PR00633">
    <property type="entry name" value="RCCNDNSATION"/>
</dbReference>
<evidence type="ECO:0000256" key="12">
    <source>
        <dbReference type="ARBA" id="ARBA00022777"/>
    </source>
</evidence>
<dbReference type="PANTHER" id="PTHR44535:SF4">
    <property type="entry name" value="SERINE_THREONINE-PROTEIN KINASE NEK8"/>
    <property type="match status" value="1"/>
</dbReference>
<feature type="repeat" description="RCC1" evidence="15">
    <location>
        <begin position="457"/>
        <end position="508"/>
    </location>
</feature>
<keyword evidence="10" id="KW-0677">Repeat</keyword>
<dbReference type="PROSITE" id="PS50012">
    <property type="entry name" value="RCC1_3"/>
    <property type="match status" value="2"/>
</dbReference>
<name>A0A914WHS2_9BILA</name>
<keyword evidence="6" id="KW-0723">Serine/threonine-protein kinase</keyword>
<dbReference type="PROSITE" id="PS00107">
    <property type="entry name" value="PROTEIN_KINASE_ATP"/>
    <property type="match status" value="1"/>
</dbReference>
<evidence type="ECO:0000256" key="13">
    <source>
        <dbReference type="ARBA" id="ARBA00022840"/>
    </source>
</evidence>
<organism evidence="18 19">
    <name type="scientific">Plectus sambesii</name>
    <dbReference type="NCBI Taxonomy" id="2011161"/>
    <lineage>
        <taxon>Eukaryota</taxon>
        <taxon>Metazoa</taxon>
        <taxon>Ecdysozoa</taxon>
        <taxon>Nematoda</taxon>
        <taxon>Chromadorea</taxon>
        <taxon>Plectida</taxon>
        <taxon>Plectina</taxon>
        <taxon>Plectoidea</taxon>
        <taxon>Plectidae</taxon>
        <taxon>Plectus</taxon>
    </lineage>
</organism>
<evidence type="ECO:0000256" key="16">
    <source>
        <dbReference type="PROSITE-ProRule" id="PRU10141"/>
    </source>
</evidence>
<evidence type="ECO:0000256" key="6">
    <source>
        <dbReference type="ARBA" id="ARBA00022527"/>
    </source>
</evidence>
<dbReference type="PANTHER" id="PTHR44535">
    <property type="entry name" value="PROTEIN CBG16200"/>
    <property type="match status" value="1"/>
</dbReference>
<dbReference type="InterPro" id="IPR000719">
    <property type="entry name" value="Prot_kinase_dom"/>
</dbReference>
<dbReference type="GO" id="GO:0046872">
    <property type="term" value="F:metal ion binding"/>
    <property type="evidence" value="ECO:0007669"/>
    <property type="project" value="UniProtKB-KW"/>
</dbReference>
<evidence type="ECO:0000256" key="9">
    <source>
        <dbReference type="ARBA" id="ARBA00022723"/>
    </source>
</evidence>
<sequence length="669" mass="72515">MNNYEKLSVVGRGAHGICYLCRRTDGEKVIVKQIPVDGMSAQEKQATLGEVKLLQMLGHPNIIGYYENFIEDSALCIVMQYAQGGTLCDMLEQRSGCLMDEERILYYFTQIVLSLHHLHSKQILHRDLKTQNILLNRARTICKLSDFGISKHLETHSQASTVIGTPSYLSPEICEGRAYNHKSDLWSLGCILYEMVTLKRAFDAPTFPALVMKITKGKFDPVGDHVSAPLKSLISSLLDLNENRRPELRDILTSPLMVPVALRLTLEMGTVSLPAPIKPGQLTPNTAQRLRTRPDNRLSEQMTPRTKHDFVRQRIVTWGGGMKNLVELTVASTSAPIVQVACSSLQKVGLTDKGLALIWEDSGEDDYDLHSSGEDVARLIRPPDSAKIVRVACGDTFTALLTENGSLLTMGSGASGCLGHGDSADRTSPRLVSKLDTAVLVDLACGRSHCLVKTDQNKIYAWGCPDFGRLGIVSTVVVNVPTEVVLSEKLDIHSIVCGLDASALLTKDGHVWVTGSNSCNKLGLNDPSSEADTGAVSQFTRSSLIRGVHVSKFSTLDVGTNHSVFIADSAVMTLGNTCGSADVRPVDCLVTQTVALPRNATPRSVAAGDSLTAIVTADSHIYTFGKSSMGRLGRDGPPDQPLPVDENAPRKYVVSLSVADDTVLLCLKL</sequence>
<dbReference type="InterPro" id="IPR008271">
    <property type="entry name" value="Ser/Thr_kinase_AS"/>
</dbReference>
<keyword evidence="5" id="KW-0963">Cytoplasm</keyword>
<evidence type="ECO:0000256" key="15">
    <source>
        <dbReference type="PROSITE-ProRule" id="PRU00235"/>
    </source>
</evidence>
<dbReference type="InterPro" id="IPR011009">
    <property type="entry name" value="Kinase-like_dom_sf"/>
</dbReference>